<evidence type="ECO:0000259" key="1">
    <source>
        <dbReference type="Pfam" id="PF01593"/>
    </source>
</evidence>
<dbReference type="InParanoid" id="A0A3Q7GFI5"/>
<name>A0A3Q7GFI5_SOLLC</name>
<keyword evidence="3" id="KW-1185">Reference proteome</keyword>
<dbReference type="PaxDb" id="4081-Solyc05g024040.1.1"/>
<dbReference type="SUPFAM" id="SSF51905">
    <property type="entry name" value="FAD/NAD(P)-binding domain"/>
    <property type="match status" value="1"/>
</dbReference>
<dbReference type="Pfam" id="PF01593">
    <property type="entry name" value="Amino_oxidase"/>
    <property type="match status" value="1"/>
</dbReference>
<dbReference type="SMR" id="A0A3Q7GFI5"/>
<protein>
    <recommendedName>
        <fullName evidence="1">Amine oxidase domain-containing protein</fullName>
    </recommendedName>
</protein>
<feature type="domain" description="Amine oxidase" evidence="1">
    <location>
        <begin position="55"/>
        <end position="81"/>
    </location>
</feature>
<dbReference type="AlphaFoldDB" id="A0A3Q7GFI5"/>
<dbReference type="Gene3D" id="3.50.50.60">
    <property type="entry name" value="FAD/NAD(P)-binding domain"/>
    <property type="match status" value="1"/>
</dbReference>
<reference evidence="2" key="1">
    <citation type="journal article" date="2012" name="Nature">
        <title>The tomato genome sequence provides insights into fleshy fruit evolution.</title>
        <authorList>
            <consortium name="Tomato Genome Consortium"/>
        </authorList>
    </citation>
    <scope>NUCLEOTIDE SEQUENCE [LARGE SCALE GENOMIC DNA]</scope>
    <source>
        <strain evidence="2">cv. Heinz 1706</strain>
    </source>
</reference>
<reference evidence="2" key="2">
    <citation type="submission" date="2019-01" db="UniProtKB">
        <authorList>
            <consortium name="EnsemblPlants"/>
        </authorList>
    </citation>
    <scope>IDENTIFICATION</scope>
    <source>
        <strain evidence="2">cv. Heinz 1706</strain>
    </source>
</reference>
<dbReference type="InterPro" id="IPR002937">
    <property type="entry name" value="Amino_oxidase"/>
</dbReference>
<dbReference type="InterPro" id="IPR036188">
    <property type="entry name" value="FAD/NAD-bd_sf"/>
</dbReference>
<dbReference type="EnsemblPlants" id="Solyc05g024040.1.1">
    <property type="protein sequence ID" value="Solyc05g024040.1.1.1"/>
    <property type="gene ID" value="Solyc05g024040.1"/>
</dbReference>
<dbReference type="Gramene" id="Solyc05g024040.1.1">
    <property type="protein sequence ID" value="Solyc05g024040.1.1.1"/>
    <property type="gene ID" value="Solyc05g024040.1"/>
</dbReference>
<evidence type="ECO:0000313" key="3">
    <source>
        <dbReference type="Proteomes" id="UP000004994"/>
    </source>
</evidence>
<accession>A0A3Q7GFI5</accession>
<evidence type="ECO:0000313" key="2">
    <source>
        <dbReference type="EnsemblPlants" id="Solyc05g024040.1.1.1"/>
    </source>
</evidence>
<dbReference type="GO" id="GO:0016491">
    <property type="term" value="F:oxidoreductase activity"/>
    <property type="evidence" value="ECO:0007669"/>
    <property type="project" value="InterPro"/>
</dbReference>
<dbReference type="Proteomes" id="UP000004994">
    <property type="component" value="Chromosome 5"/>
</dbReference>
<sequence length="81" mass="8892">MFANIILERYIGLLEFAHKYLLSYVYVNFGVALAIKDNIPTRTSNGRVIVSGAGLCGLAAARQLMIFGFEVIVLEGRKRAG</sequence>
<dbReference type="STRING" id="4081.A0A3Q7GFI5"/>
<proteinExistence type="predicted"/>
<organism evidence="2">
    <name type="scientific">Solanum lycopersicum</name>
    <name type="common">Tomato</name>
    <name type="synonym">Lycopersicon esculentum</name>
    <dbReference type="NCBI Taxonomy" id="4081"/>
    <lineage>
        <taxon>Eukaryota</taxon>
        <taxon>Viridiplantae</taxon>
        <taxon>Streptophyta</taxon>
        <taxon>Embryophyta</taxon>
        <taxon>Tracheophyta</taxon>
        <taxon>Spermatophyta</taxon>
        <taxon>Magnoliopsida</taxon>
        <taxon>eudicotyledons</taxon>
        <taxon>Gunneridae</taxon>
        <taxon>Pentapetalae</taxon>
        <taxon>asterids</taxon>
        <taxon>lamiids</taxon>
        <taxon>Solanales</taxon>
        <taxon>Solanaceae</taxon>
        <taxon>Solanoideae</taxon>
        <taxon>Solaneae</taxon>
        <taxon>Solanum</taxon>
        <taxon>Solanum subgen. Lycopersicon</taxon>
    </lineage>
</organism>